<comment type="caution">
    <text evidence="4">The sequence shown here is derived from an EMBL/GenBank/DDBJ whole genome shotgun (WGS) entry which is preliminary data.</text>
</comment>
<dbReference type="CDD" id="cd05233">
    <property type="entry name" value="SDR_c"/>
    <property type="match status" value="1"/>
</dbReference>
<dbReference type="Pfam" id="PF13561">
    <property type="entry name" value="adh_short_C2"/>
    <property type="match status" value="1"/>
</dbReference>
<name>A0A9P5GVQ9_PENCR</name>
<comment type="similarity">
    <text evidence="1">Belongs to the short-chain dehydrogenases/reductases (SDR) family.</text>
</comment>
<dbReference type="PROSITE" id="PS00061">
    <property type="entry name" value="ADH_SHORT"/>
    <property type="match status" value="1"/>
</dbReference>
<dbReference type="FunFam" id="3.40.50.720:FF:000084">
    <property type="entry name" value="Short-chain dehydrogenase reductase"/>
    <property type="match status" value="1"/>
</dbReference>
<dbReference type="PANTHER" id="PTHR24321">
    <property type="entry name" value="DEHYDROGENASES, SHORT CHAIN"/>
    <property type="match status" value="1"/>
</dbReference>
<organism evidence="4 5">
    <name type="scientific">Penicillium crustosum</name>
    <name type="common">Blue mold fungus</name>
    <dbReference type="NCBI Taxonomy" id="36656"/>
    <lineage>
        <taxon>Eukaryota</taxon>
        <taxon>Fungi</taxon>
        <taxon>Dikarya</taxon>
        <taxon>Ascomycota</taxon>
        <taxon>Pezizomycotina</taxon>
        <taxon>Eurotiomycetes</taxon>
        <taxon>Eurotiomycetidae</taxon>
        <taxon>Eurotiales</taxon>
        <taxon>Aspergillaceae</taxon>
        <taxon>Penicillium</taxon>
    </lineage>
</organism>
<sequence>MASLKGKVISITGGASGMGRALAHLAGARGAKLALADTQEDLLTRLIDDLRQKDIDAVGTVVDIKESQQVNHWVSSIISHFGTLHGAANMAGVAGMNRSTAALEDTSDEGWNHILAVNLTGTMNCIRAQIKVMREGASIVNAASTTGLAGRPNLCAYSASKHGVVGLTRSVAAEVGHRGIRVNAVAPWVSQLEGAISTPMLKSVLAEEGNTDQRFWTCPLQREGKPEEVARAVAYLLSNEASYVTGTVHTVDGGLLA</sequence>
<gene>
    <name evidence="4" type="ORF">PCG10_002608</name>
</gene>
<dbReference type="EMBL" id="JAAOZQ010000015">
    <property type="protein sequence ID" value="KAF7527644.1"/>
    <property type="molecule type" value="Genomic_DNA"/>
</dbReference>
<dbReference type="InterPro" id="IPR020904">
    <property type="entry name" value="Sc_DH/Rdtase_CS"/>
</dbReference>
<dbReference type="PRINTS" id="PR00080">
    <property type="entry name" value="SDRFAMILY"/>
</dbReference>
<protein>
    <submittedName>
        <fullName evidence="4">Uncharacterized protein</fullName>
    </submittedName>
</protein>
<dbReference type="PRINTS" id="PR00081">
    <property type="entry name" value="GDHRDH"/>
</dbReference>
<evidence type="ECO:0000313" key="5">
    <source>
        <dbReference type="Proteomes" id="UP000701341"/>
    </source>
</evidence>
<proteinExistence type="inferred from homology"/>
<dbReference type="InterPro" id="IPR002347">
    <property type="entry name" value="SDR_fam"/>
</dbReference>
<keyword evidence="5" id="KW-1185">Reference proteome</keyword>
<dbReference type="GO" id="GO:0016491">
    <property type="term" value="F:oxidoreductase activity"/>
    <property type="evidence" value="ECO:0007669"/>
    <property type="project" value="UniProtKB-KW"/>
</dbReference>
<dbReference type="AlphaFoldDB" id="A0A9P5GVQ9"/>
<keyword evidence="2" id="KW-0521">NADP</keyword>
<evidence type="ECO:0000256" key="1">
    <source>
        <dbReference type="ARBA" id="ARBA00006484"/>
    </source>
</evidence>
<dbReference type="InterPro" id="IPR036291">
    <property type="entry name" value="NAD(P)-bd_dom_sf"/>
</dbReference>
<reference evidence="4" key="1">
    <citation type="submission" date="2020-02" db="EMBL/GenBank/DDBJ databases">
        <authorList>
            <person name="Lichtner F.J."/>
        </authorList>
    </citation>
    <scope>NUCLEOTIDE SEQUENCE</scope>
    <source>
        <strain evidence="4">G10</strain>
    </source>
</reference>
<evidence type="ECO:0000256" key="2">
    <source>
        <dbReference type="ARBA" id="ARBA00022857"/>
    </source>
</evidence>
<dbReference type="Proteomes" id="UP000701341">
    <property type="component" value="Unassembled WGS sequence"/>
</dbReference>
<evidence type="ECO:0000256" key="3">
    <source>
        <dbReference type="ARBA" id="ARBA00023002"/>
    </source>
</evidence>
<dbReference type="SUPFAM" id="SSF51735">
    <property type="entry name" value="NAD(P)-binding Rossmann-fold domains"/>
    <property type="match status" value="1"/>
</dbReference>
<evidence type="ECO:0000313" key="4">
    <source>
        <dbReference type="EMBL" id="KAF7527644.1"/>
    </source>
</evidence>
<accession>A0A9P5GVQ9</accession>
<dbReference type="Gene3D" id="3.40.50.720">
    <property type="entry name" value="NAD(P)-binding Rossmann-like Domain"/>
    <property type="match status" value="1"/>
</dbReference>
<keyword evidence="3" id="KW-0560">Oxidoreductase</keyword>
<dbReference type="PANTHER" id="PTHR24321:SF8">
    <property type="entry name" value="ESTRADIOL 17-BETA-DEHYDROGENASE 8-RELATED"/>
    <property type="match status" value="1"/>
</dbReference>